<reference evidence="2 3" key="1">
    <citation type="submission" date="2017-06" db="EMBL/GenBank/DDBJ databases">
        <title>Azoarcus sp. TSNA42 complete genome sequence.</title>
        <authorList>
            <person name="Woo J.-H."/>
            <person name="Kim H.-S."/>
        </authorList>
    </citation>
    <scope>NUCLEOTIDE SEQUENCE [LARGE SCALE GENOMIC DNA]</scope>
    <source>
        <strain evidence="2 3">TSNA42</strain>
    </source>
</reference>
<dbReference type="InterPro" id="IPR001387">
    <property type="entry name" value="Cro/C1-type_HTH"/>
</dbReference>
<sequence>MSEDSAAWPDPPPFVYRLEKTIGAESVNAFAKRAGMAESTLRSYVSGRSKPGMTQINKIAAAGGVSAEWLLTGMGPWKLDNDVKHGVSDQTETYSVRSPESAGRETLARGTEADPAWPMVAELVYDALLSKDTGAEMPNGRRFRELVTAVLVVLRLDENGDIRRDTARKKVSSIV</sequence>
<dbReference type="PROSITE" id="PS50943">
    <property type="entry name" value="HTH_CROC1"/>
    <property type="match status" value="1"/>
</dbReference>
<evidence type="ECO:0000313" key="3">
    <source>
        <dbReference type="Proteomes" id="UP000244902"/>
    </source>
</evidence>
<dbReference type="SMART" id="SM00530">
    <property type="entry name" value="HTH_XRE"/>
    <property type="match status" value="1"/>
</dbReference>
<dbReference type="EMBL" id="CP022188">
    <property type="protein sequence ID" value="AWI78604.1"/>
    <property type="molecule type" value="Genomic_DNA"/>
</dbReference>
<organism evidence="2 3">
    <name type="scientific">Parazoarcus communis</name>
    <dbReference type="NCBI Taxonomy" id="41977"/>
    <lineage>
        <taxon>Bacteria</taxon>
        <taxon>Pseudomonadati</taxon>
        <taxon>Pseudomonadota</taxon>
        <taxon>Betaproteobacteria</taxon>
        <taxon>Rhodocyclales</taxon>
        <taxon>Zoogloeaceae</taxon>
        <taxon>Parazoarcus</taxon>
    </lineage>
</organism>
<dbReference type="Gene3D" id="1.10.260.40">
    <property type="entry name" value="lambda repressor-like DNA-binding domains"/>
    <property type="match status" value="1"/>
</dbReference>
<dbReference type="Proteomes" id="UP000244902">
    <property type="component" value="Chromosome"/>
</dbReference>
<dbReference type="InterPro" id="IPR010982">
    <property type="entry name" value="Lambda_DNA-bd_dom_sf"/>
</dbReference>
<name>A0A2U8GYT3_9RHOO</name>
<dbReference type="SUPFAM" id="SSF47413">
    <property type="entry name" value="lambda repressor-like DNA-binding domains"/>
    <property type="match status" value="1"/>
</dbReference>
<feature type="domain" description="HTH cro/C1-type" evidence="1">
    <location>
        <begin position="29"/>
        <end position="70"/>
    </location>
</feature>
<proteinExistence type="predicted"/>
<dbReference type="GO" id="GO:0003677">
    <property type="term" value="F:DNA binding"/>
    <property type="evidence" value="ECO:0007669"/>
    <property type="project" value="InterPro"/>
</dbReference>
<gene>
    <name evidence="2" type="ORF">CEW87_04040</name>
</gene>
<accession>A0A2U8GYT3</accession>
<dbReference type="OrthoDB" id="9788236at2"/>
<dbReference type="Pfam" id="PF01381">
    <property type="entry name" value="HTH_3"/>
    <property type="match status" value="1"/>
</dbReference>
<dbReference type="CDD" id="cd00093">
    <property type="entry name" value="HTH_XRE"/>
    <property type="match status" value="1"/>
</dbReference>
<protein>
    <recommendedName>
        <fullName evidence="1">HTH cro/C1-type domain-containing protein</fullName>
    </recommendedName>
</protein>
<evidence type="ECO:0000313" key="2">
    <source>
        <dbReference type="EMBL" id="AWI78604.1"/>
    </source>
</evidence>
<dbReference type="AlphaFoldDB" id="A0A2U8GYT3"/>
<evidence type="ECO:0000259" key="1">
    <source>
        <dbReference type="PROSITE" id="PS50943"/>
    </source>
</evidence>